<gene>
    <name evidence="2" type="ORF">Asi03nite_14210</name>
</gene>
<organism evidence="2 3">
    <name type="scientific">Actinoplanes siamensis</name>
    <dbReference type="NCBI Taxonomy" id="1223317"/>
    <lineage>
        <taxon>Bacteria</taxon>
        <taxon>Bacillati</taxon>
        <taxon>Actinomycetota</taxon>
        <taxon>Actinomycetes</taxon>
        <taxon>Micromonosporales</taxon>
        <taxon>Micromonosporaceae</taxon>
        <taxon>Actinoplanes</taxon>
    </lineage>
</organism>
<dbReference type="EMBL" id="BOMW01000014">
    <property type="protein sequence ID" value="GIF03883.1"/>
    <property type="molecule type" value="Genomic_DNA"/>
</dbReference>
<name>A0A919N3T7_9ACTN</name>
<sequence>MAVAAGGDHVADEPLHITGKAAAPGKVMPDAYRHGQVYPIARREPDAHG</sequence>
<dbReference type="Proteomes" id="UP000629619">
    <property type="component" value="Unassembled WGS sequence"/>
</dbReference>
<dbReference type="AlphaFoldDB" id="A0A919N3T7"/>
<feature type="region of interest" description="Disordered" evidence="1">
    <location>
        <begin position="1"/>
        <end position="28"/>
    </location>
</feature>
<reference evidence="2" key="1">
    <citation type="submission" date="2021-01" db="EMBL/GenBank/DDBJ databases">
        <title>Whole genome shotgun sequence of Actinoplanes siamensis NBRC 109076.</title>
        <authorList>
            <person name="Komaki H."/>
            <person name="Tamura T."/>
        </authorList>
    </citation>
    <scope>NUCLEOTIDE SEQUENCE</scope>
    <source>
        <strain evidence="2">NBRC 109076</strain>
    </source>
</reference>
<comment type="caution">
    <text evidence="2">The sequence shown here is derived from an EMBL/GenBank/DDBJ whole genome shotgun (WGS) entry which is preliminary data.</text>
</comment>
<protein>
    <submittedName>
        <fullName evidence="2">Uncharacterized protein</fullName>
    </submittedName>
</protein>
<evidence type="ECO:0000256" key="1">
    <source>
        <dbReference type="SAM" id="MobiDB-lite"/>
    </source>
</evidence>
<evidence type="ECO:0000313" key="2">
    <source>
        <dbReference type="EMBL" id="GIF03883.1"/>
    </source>
</evidence>
<accession>A0A919N3T7</accession>
<evidence type="ECO:0000313" key="3">
    <source>
        <dbReference type="Proteomes" id="UP000629619"/>
    </source>
</evidence>
<proteinExistence type="predicted"/>
<keyword evidence="3" id="KW-1185">Reference proteome</keyword>